<dbReference type="Proteomes" id="UP001215280">
    <property type="component" value="Unassembled WGS sequence"/>
</dbReference>
<comment type="caution">
    <text evidence="2">The sequence shown here is derived from an EMBL/GenBank/DDBJ whole genome shotgun (WGS) entry which is preliminary data.</text>
</comment>
<reference evidence="2" key="1">
    <citation type="submission" date="2023-03" db="EMBL/GenBank/DDBJ databases">
        <title>Massive genome expansion in bonnet fungi (Mycena s.s.) driven by repeated elements and novel gene families across ecological guilds.</title>
        <authorList>
            <consortium name="Lawrence Berkeley National Laboratory"/>
            <person name="Harder C.B."/>
            <person name="Miyauchi S."/>
            <person name="Viragh M."/>
            <person name="Kuo A."/>
            <person name="Thoen E."/>
            <person name="Andreopoulos B."/>
            <person name="Lu D."/>
            <person name="Skrede I."/>
            <person name="Drula E."/>
            <person name="Henrissat B."/>
            <person name="Morin E."/>
            <person name="Kohler A."/>
            <person name="Barry K."/>
            <person name="LaButti K."/>
            <person name="Morin E."/>
            <person name="Salamov A."/>
            <person name="Lipzen A."/>
            <person name="Mereny Z."/>
            <person name="Hegedus B."/>
            <person name="Baldrian P."/>
            <person name="Stursova M."/>
            <person name="Weitz H."/>
            <person name="Taylor A."/>
            <person name="Grigoriev I.V."/>
            <person name="Nagy L.G."/>
            <person name="Martin F."/>
            <person name="Kauserud H."/>
        </authorList>
    </citation>
    <scope>NUCLEOTIDE SEQUENCE</scope>
    <source>
        <strain evidence="2">CBHHK188m</strain>
    </source>
</reference>
<accession>A0AAD7NQB9</accession>
<dbReference type="AlphaFoldDB" id="A0AAD7NQB9"/>
<dbReference type="EMBL" id="JARJLG010000022">
    <property type="protein sequence ID" value="KAJ7771063.1"/>
    <property type="molecule type" value="Genomic_DNA"/>
</dbReference>
<evidence type="ECO:0000313" key="2">
    <source>
        <dbReference type="EMBL" id="KAJ7771063.1"/>
    </source>
</evidence>
<proteinExistence type="predicted"/>
<feature type="region of interest" description="Disordered" evidence="1">
    <location>
        <begin position="154"/>
        <end position="185"/>
    </location>
</feature>
<sequence length="359" mass="39341">MPMPFHSGLRCLKLGRRLDIWLPRFFCVVACVVEALPSLRDSSYAYSRFPLRSISGRPSIGRVSGYMTCAIFAKNFTSLRRHSVRLLARASWPAFTDRQASSHRPILHILVESASLYLIAELILLVLYACKDSLGNNHHLNYIPRLHTYMQNTKQNAGNSREKTPPEGSPSSTKPRVRVTRATPSAAHANKTREELYALSDLDWSKYDTQEAQKHLYAKGYMPKGICTTGITIVSVATILLRIAADTSSVVTADACRAVAVLLESRRVDVAIDGLAAGMQTLLTAAGSKPEQTHSDEESATATADLLTAARVLTATVQEQCEDLKTLTGRLEEGFTEIIERSNTAPEQGSDEPPPSPAS</sequence>
<name>A0AAD7NQB9_9AGAR</name>
<feature type="region of interest" description="Disordered" evidence="1">
    <location>
        <begin position="338"/>
        <end position="359"/>
    </location>
</feature>
<evidence type="ECO:0000256" key="1">
    <source>
        <dbReference type="SAM" id="MobiDB-lite"/>
    </source>
</evidence>
<gene>
    <name evidence="2" type="ORF">DFH07DRAFT_768452</name>
</gene>
<evidence type="ECO:0000313" key="3">
    <source>
        <dbReference type="Proteomes" id="UP001215280"/>
    </source>
</evidence>
<organism evidence="2 3">
    <name type="scientific">Mycena maculata</name>
    <dbReference type="NCBI Taxonomy" id="230809"/>
    <lineage>
        <taxon>Eukaryota</taxon>
        <taxon>Fungi</taxon>
        <taxon>Dikarya</taxon>
        <taxon>Basidiomycota</taxon>
        <taxon>Agaricomycotina</taxon>
        <taxon>Agaricomycetes</taxon>
        <taxon>Agaricomycetidae</taxon>
        <taxon>Agaricales</taxon>
        <taxon>Marasmiineae</taxon>
        <taxon>Mycenaceae</taxon>
        <taxon>Mycena</taxon>
    </lineage>
</organism>
<protein>
    <submittedName>
        <fullName evidence="2">Uncharacterized protein</fullName>
    </submittedName>
</protein>
<keyword evidence="3" id="KW-1185">Reference proteome</keyword>